<dbReference type="PANTHER" id="PTHR30547">
    <property type="entry name" value="UNCHARACTERIZED PROTEIN YHCG-RELATED"/>
    <property type="match status" value="1"/>
</dbReference>
<dbReference type="InterPro" id="IPR009362">
    <property type="entry name" value="YhcG_C"/>
</dbReference>
<dbReference type="InterPro" id="IPR053148">
    <property type="entry name" value="PD-DEXK-like_domain"/>
</dbReference>
<evidence type="ECO:0000313" key="3">
    <source>
        <dbReference type="EMBL" id="BAY87842.1"/>
    </source>
</evidence>
<dbReference type="OrthoDB" id="9801263at2"/>
<geneLocation type="plasmid" evidence="4">
    <name>Plasmid2 dna</name>
</geneLocation>
<dbReference type="InterPro" id="IPR041527">
    <property type="entry name" value="YhcG_N"/>
</dbReference>
<dbReference type="Proteomes" id="UP000218418">
    <property type="component" value="Plasmid plasmid2"/>
</dbReference>
<accession>A0A1Z4M2Z1</accession>
<dbReference type="Pfam" id="PF17761">
    <property type="entry name" value="DUF1016_N"/>
    <property type="match status" value="1"/>
</dbReference>
<protein>
    <recommendedName>
        <fullName evidence="5">DUF1016 domain-containing protein</fullName>
    </recommendedName>
</protein>
<keyword evidence="4" id="KW-1185">Reference proteome</keyword>
<dbReference type="InterPro" id="IPR011856">
    <property type="entry name" value="tRNA_endonuc-like_dom_sf"/>
</dbReference>
<dbReference type="EMBL" id="AP018229">
    <property type="protein sequence ID" value="BAY87842.1"/>
    <property type="molecule type" value="Genomic_DNA"/>
</dbReference>
<evidence type="ECO:0000259" key="2">
    <source>
        <dbReference type="Pfam" id="PF17761"/>
    </source>
</evidence>
<dbReference type="PANTHER" id="PTHR30547:SF0">
    <property type="entry name" value="BLR8175 PROTEIN"/>
    <property type="match status" value="1"/>
</dbReference>
<feature type="domain" description="YhcG PDDEXK nuclease" evidence="1">
    <location>
        <begin position="176"/>
        <end position="325"/>
    </location>
</feature>
<proteinExistence type="predicted"/>
<sequence>MPEKPTLPNDYNNTLVEIKERVKKSRYSSLRAVNKELIKLYWDIGRVVSEKTKAGWGSGVVKTLAGDLQAEFTGVKGFSSSNISYMKAFYETYQDSPNIQQVVGELPWGQNIVLFTKIKDSEERAFYAQMCLDNGWSRLSLTKNIKDDIYNRYLNNQNNFTKTISVDKKAEIAWQFKDEYNLDFLSLEDEHKEKELEEAILKHMSKTLSQFGKDFCFMGRQFRLELSDKEYFIDLLFYHRKLKCLVAIELKSTEFEPRHSQQLNWYLHLLDKQVKYQDDNPSIGILLCRDKDRITVEYALEMATNPMGVATYSYSQLPEEVAKYLPNEQELNNSLTSDFEV</sequence>
<keyword evidence="3" id="KW-0614">Plasmid</keyword>
<name>A0A1Z4M2Z1_9CYAN</name>
<dbReference type="Pfam" id="PF06250">
    <property type="entry name" value="YhcG_C"/>
    <property type="match status" value="1"/>
</dbReference>
<evidence type="ECO:0000313" key="4">
    <source>
        <dbReference type="Proteomes" id="UP000218418"/>
    </source>
</evidence>
<gene>
    <name evidence="3" type="ORF">NIES267_73660</name>
</gene>
<evidence type="ECO:0000259" key="1">
    <source>
        <dbReference type="Pfam" id="PF06250"/>
    </source>
</evidence>
<dbReference type="AlphaFoldDB" id="A0A1Z4M2Z1"/>
<reference evidence="3 4" key="1">
    <citation type="submission" date="2017-06" db="EMBL/GenBank/DDBJ databases">
        <title>Genome sequencing of cyanobaciteial culture collection at National Institute for Environmental Studies (NIES).</title>
        <authorList>
            <person name="Hirose Y."/>
            <person name="Shimura Y."/>
            <person name="Fujisawa T."/>
            <person name="Nakamura Y."/>
            <person name="Kawachi M."/>
        </authorList>
    </citation>
    <scope>NUCLEOTIDE SEQUENCE [LARGE SCALE GENOMIC DNA]</scope>
    <source>
        <strain evidence="3 4">NIES-267</strain>
        <plasmid evidence="4">Plasmid2 dna</plasmid>
    </source>
</reference>
<organism evidence="3 4">
    <name type="scientific">Calothrix parasitica NIES-267</name>
    <dbReference type="NCBI Taxonomy" id="1973488"/>
    <lineage>
        <taxon>Bacteria</taxon>
        <taxon>Bacillati</taxon>
        <taxon>Cyanobacteriota</taxon>
        <taxon>Cyanophyceae</taxon>
        <taxon>Nostocales</taxon>
        <taxon>Calotrichaceae</taxon>
        <taxon>Calothrix</taxon>
    </lineage>
</organism>
<evidence type="ECO:0008006" key="5">
    <source>
        <dbReference type="Google" id="ProtNLM"/>
    </source>
</evidence>
<feature type="domain" description="YhcG N-terminal" evidence="2">
    <location>
        <begin position="17"/>
        <end position="152"/>
    </location>
</feature>
<dbReference type="Gene3D" id="3.40.1350.10">
    <property type="match status" value="1"/>
</dbReference>
<dbReference type="GO" id="GO:0003676">
    <property type="term" value="F:nucleic acid binding"/>
    <property type="evidence" value="ECO:0007669"/>
    <property type="project" value="InterPro"/>
</dbReference>